<dbReference type="HOGENOM" id="CLU_2826125_0_0_5"/>
<gene>
    <name evidence="2" type="ordered locus">Mesop_6509</name>
</gene>
<dbReference type="Proteomes" id="UP000001623">
    <property type="component" value="Chromosome"/>
</dbReference>
<dbReference type="RefSeq" id="WP_013897147.1">
    <property type="nucleotide sequence ID" value="NC_015675.1"/>
</dbReference>
<evidence type="ECO:0000313" key="3">
    <source>
        <dbReference type="Proteomes" id="UP000001623"/>
    </source>
</evidence>
<dbReference type="AlphaFoldDB" id="F7Y7F9"/>
<reference evidence="2 3" key="1">
    <citation type="submission" date="2010-10" db="EMBL/GenBank/DDBJ databases">
        <title>Complete sequence of Mesorhizobium opportunistum WSM2075.</title>
        <authorList>
            <consortium name="US DOE Joint Genome Institute"/>
            <person name="Lucas S."/>
            <person name="Copeland A."/>
            <person name="Lapidus A."/>
            <person name="Cheng J.-F."/>
            <person name="Bruce D."/>
            <person name="Goodwin L."/>
            <person name="Pitluck S."/>
            <person name="Chertkov O."/>
            <person name="Misra M."/>
            <person name="Detter J.C."/>
            <person name="Han C."/>
            <person name="Tapia R."/>
            <person name="Land M."/>
            <person name="Hauser L."/>
            <person name="Kyrpides N."/>
            <person name="Ovchinnikova G."/>
            <person name="Mavrommatis K.M."/>
            <person name="Tiwari R.P."/>
            <person name="Howieson J.G."/>
            <person name="O'Hara G.W."/>
            <person name="Nandasena K.G."/>
            <person name="Woyke T."/>
        </authorList>
    </citation>
    <scope>NUCLEOTIDE SEQUENCE [LARGE SCALE GENOMIC DNA]</scope>
    <source>
        <strain evidence="3">LMG 24607 / HAMBI 3007 / WSM2075</strain>
    </source>
</reference>
<proteinExistence type="predicted"/>
<organism evidence="2 3">
    <name type="scientific">Mesorhizobium opportunistum (strain LMG 24607 / HAMBI 3007 / WSM2075)</name>
    <dbReference type="NCBI Taxonomy" id="536019"/>
    <lineage>
        <taxon>Bacteria</taxon>
        <taxon>Pseudomonadati</taxon>
        <taxon>Pseudomonadota</taxon>
        <taxon>Alphaproteobacteria</taxon>
        <taxon>Hyphomicrobiales</taxon>
        <taxon>Phyllobacteriaceae</taxon>
        <taxon>Mesorhizobium</taxon>
    </lineage>
</organism>
<evidence type="ECO:0000256" key="1">
    <source>
        <dbReference type="SAM" id="Phobius"/>
    </source>
</evidence>
<protein>
    <submittedName>
        <fullName evidence="2">Uncharacterized protein</fullName>
    </submittedName>
</protein>
<evidence type="ECO:0000313" key="2">
    <source>
        <dbReference type="EMBL" id="AEH90832.1"/>
    </source>
</evidence>
<sequence length="66" mass="7314">MFHIGMWMLVVAGVLLILILIWMYVLARRRSVRGATEIEQGIDRMAAGQGNGSRRFVGPAAPERSS</sequence>
<keyword evidence="1" id="KW-0472">Membrane</keyword>
<keyword evidence="1" id="KW-0812">Transmembrane</keyword>
<dbReference type="KEGG" id="mop:Mesop_6509"/>
<feature type="transmembrane region" description="Helical" evidence="1">
    <location>
        <begin position="6"/>
        <end position="27"/>
    </location>
</feature>
<dbReference type="EMBL" id="CP002279">
    <property type="protein sequence ID" value="AEH90832.1"/>
    <property type="molecule type" value="Genomic_DNA"/>
</dbReference>
<accession>F7Y7F9</accession>
<name>F7Y7F9_MESOW</name>
<keyword evidence="1" id="KW-1133">Transmembrane helix</keyword>